<protein>
    <submittedName>
        <fullName evidence="1">Nucleoporin Nup186/Nup192/Nup205</fullName>
    </submittedName>
</protein>
<dbReference type="OMA" id="LDESLWW"/>
<keyword evidence="2" id="KW-1185">Reference proteome</keyword>
<feature type="non-terminal residue" evidence="1">
    <location>
        <position position="124"/>
    </location>
</feature>
<organism evidence="1 2">
    <name type="scientific">Cynara cardunculus var. scolymus</name>
    <name type="common">Globe artichoke</name>
    <name type="synonym">Cynara scolymus</name>
    <dbReference type="NCBI Taxonomy" id="59895"/>
    <lineage>
        <taxon>Eukaryota</taxon>
        <taxon>Viridiplantae</taxon>
        <taxon>Streptophyta</taxon>
        <taxon>Embryophyta</taxon>
        <taxon>Tracheophyta</taxon>
        <taxon>Spermatophyta</taxon>
        <taxon>Magnoliopsida</taxon>
        <taxon>eudicotyledons</taxon>
        <taxon>Gunneridae</taxon>
        <taxon>Pentapetalae</taxon>
        <taxon>asterids</taxon>
        <taxon>campanulids</taxon>
        <taxon>Asterales</taxon>
        <taxon>Asteraceae</taxon>
        <taxon>Carduoideae</taxon>
        <taxon>Cardueae</taxon>
        <taxon>Carduinae</taxon>
        <taxon>Cynara</taxon>
    </lineage>
</organism>
<evidence type="ECO:0000313" key="1">
    <source>
        <dbReference type="EMBL" id="KVH88163.1"/>
    </source>
</evidence>
<dbReference type="InterPro" id="IPR044840">
    <property type="entry name" value="Nup188"/>
</dbReference>
<reference evidence="1 2" key="1">
    <citation type="journal article" date="2016" name="Sci. Rep.">
        <title>The genome sequence of the outbreeding globe artichoke constructed de novo incorporating a phase-aware low-pass sequencing strategy of F1 progeny.</title>
        <authorList>
            <person name="Scaglione D."/>
            <person name="Reyes-Chin-Wo S."/>
            <person name="Acquadro A."/>
            <person name="Froenicke L."/>
            <person name="Portis E."/>
            <person name="Beitel C."/>
            <person name="Tirone M."/>
            <person name="Mauro R."/>
            <person name="Lo Monaco A."/>
            <person name="Mauromicale G."/>
            <person name="Faccioli P."/>
            <person name="Cattivelli L."/>
            <person name="Rieseberg L."/>
            <person name="Michelmore R."/>
            <person name="Lanteri S."/>
        </authorList>
    </citation>
    <scope>NUCLEOTIDE SEQUENCE [LARGE SCALE GENOMIC DNA]</scope>
    <source>
        <strain evidence="1">2C</strain>
    </source>
</reference>
<dbReference type="GO" id="GO:0017056">
    <property type="term" value="F:structural constituent of nuclear pore"/>
    <property type="evidence" value="ECO:0007669"/>
    <property type="project" value="InterPro"/>
</dbReference>
<dbReference type="EMBL" id="LEKV01005545">
    <property type="protein sequence ID" value="KVH88163.1"/>
    <property type="molecule type" value="Genomic_DNA"/>
</dbReference>
<comment type="caution">
    <text evidence="1">The sequence shown here is derived from an EMBL/GenBank/DDBJ whole genome shotgun (WGS) entry which is preliminary data.</text>
</comment>
<dbReference type="PANTHER" id="PTHR31431:SF1">
    <property type="entry name" value="NUCLEOPORIN NUP188"/>
    <property type="match status" value="1"/>
</dbReference>
<dbReference type="GO" id="GO:0006606">
    <property type="term" value="P:protein import into nucleus"/>
    <property type="evidence" value="ECO:0007669"/>
    <property type="project" value="TreeGrafter"/>
</dbReference>
<evidence type="ECO:0000313" key="2">
    <source>
        <dbReference type="Proteomes" id="UP000243975"/>
    </source>
</evidence>
<proteinExistence type="predicted"/>
<dbReference type="STRING" id="59895.A0A103XCF1"/>
<dbReference type="Proteomes" id="UP000243975">
    <property type="component" value="Unassembled WGS sequence"/>
</dbReference>
<dbReference type="GO" id="GO:0006405">
    <property type="term" value="P:RNA export from nucleus"/>
    <property type="evidence" value="ECO:0007669"/>
    <property type="project" value="TreeGrafter"/>
</dbReference>
<dbReference type="GO" id="GO:0044611">
    <property type="term" value="C:nuclear pore inner ring"/>
    <property type="evidence" value="ECO:0007669"/>
    <property type="project" value="TreeGrafter"/>
</dbReference>
<sequence>MATTKSVNASLWWEPFTDLLTELENLSTSSELPISLANKLKENHSWLLDSVSLFKPSNQKSREALDFQHVQIGSHHLTIQPKLKELAMKISSSLCLDEVQSYILVERSCEHDTYDLVVLEPLHL</sequence>
<dbReference type="PANTHER" id="PTHR31431">
    <property type="entry name" value="NUCLEOPORIN NUP188 HOMOLOG"/>
    <property type="match status" value="1"/>
</dbReference>
<accession>A0A103XCF1</accession>
<gene>
    <name evidence="1" type="ORF">Ccrd_024449</name>
</gene>
<name>A0A103XCF1_CYNCS</name>
<dbReference type="AlphaFoldDB" id="A0A103XCF1"/>
<dbReference type="Gramene" id="KVH88163">
    <property type="protein sequence ID" value="KVH88163"/>
    <property type="gene ID" value="Ccrd_024449"/>
</dbReference>